<proteinExistence type="inferred from homology"/>
<dbReference type="PANTHER" id="PTHR30535">
    <property type="entry name" value="VITAMIN B12-BINDING PROTEIN"/>
    <property type="match status" value="1"/>
</dbReference>
<evidence type="ECO:0000256" key="2">
    <source>
        <dbReference type="ARBA" id="ARBA00022729"/>
    </source>
</evidence>
<dbReference type="AlphaFoldDB" id="A0A0W0GKK4"/>
<sequence>MNTVLNNQLVITDQAGRQMWLEVPKTRIVSLAPSSTEIVYALGAENNLYGVTDYCDYPLDARSKPKVSGFSTVDLDLIRESKPDLIIAAAIHLKGLLSDLERIGCPVIVLEANTIEEMIKAIRIIGWCVGKDQAAAGLEISIRSRLCFVSSKVARVKAKDRPRVFYLHESSTWKTFGAKTIGDTLTDIAGGYNVGRDFGDYYPYPTFTDVVKSDPDIIIAETGYLANPQEPLEIARKEPAIAGTKARQTGRIYGVSSDLISRPGPRMVEGIEKLAELFYPEIFNKTATFKGIPSG</sequence>
<dbReference type="InterPro" id="IPR002491">
    <property type="entry name" value="ABC_transptr_periplasmic_BD"/>
</dbReference>
<dbReference type="PROSITE" id="PS50983">
    <property type="entry name" value="FE_B12_PBP"/>
    <property type="match status" value="1"/>
</dbReference>
<dbReference type="STRING" id="1217799.DEALK_00100"/>
<feature type="domain" description="Fe/B12 periplasmic-binding" evidence="3">
    <location>
        <begin position="27"/>
        <end position="282"/>
    </location>
</feature>
<evidence type="ECO:0000259" key="3">
    <source>
        <dbReference type="PROSITE" id="PS50983"/>
    </source>
</evidence>
<dbReference type="InterPro" id="IPR054828">
    <property type="entry name" value="Vit_B12_bind_prot"/>
</dbReference>
<dbReference type="NCBIfam" id="NF038402">
    <property type="entry name" value="TroA_like"/>
    <property type="match status" value="1"/>
</dbReference>
<dbReference type="PANTHER" id="PTHR30535:SF34">
    <property type="entry name" value="MOLYBDATE-BINDING PROTEIN MOLA"/>
    <property type="match status" value="1"/>
</dbReference>
<comment type="caution">
    <text evidence="4">The sequence shown here is derived from an EMBL/GenBank/DDBJ whole genome shotgun (WGS) entry which is preliminary data.</text>
</comment>
<dbReference type="Gene3D" id="3.40.50.1980">
    <property type="entry name" value="Nitrogenase molybdenum iron protein domain"/>
    <property type="match status" value="2"/>
</dbReference>
<accession>A0A0W0GKK4</accession>
<dbReference type="InterPro" id="IPR050902">
    <property type="entry name" value="ABC_Transporter_SBP"/>
</dbReference>
<gene>
    <name evidence="4" type="ORF">DEALK_00100</name>
</gene>
<dbReference type="EMBL" id="LFDV01000001">
    <property type="protein sequence ID" value="KTB49099.1"/>
    <property type="molecule type" value="Genomic_DNA"/>
</dbReference>
<dbReference type="Pfam" id="PF01497">
    <property type="entry name" value="Peripla_BP_2"/>
    <property type="match status" value="1"/>
</dbReference>
<comment type="similarity">
    <text evidence="1">Belongs to the bacterial solute-binding protein 8 family.</text>
</comment>
<keyword evidence="5" id="KW-1185">Reference proteome</keyword>
<evidence type="ECO:0000313" key="5">
    <source>
        <dbReference type="Proteomes" id="UP000053947"/>
    </source>
</evidence>
<evidence type="ECO:0000313" key="4">
    <source>
        <dbReference type="EMBL" id="KTB49099.1"/>
    </source>
</evidence>
<name>A0A0W0GKK4_9CHLR</name>
<reference evidence="4 5" key="1">
    <citation type="submission" date="2015-06" db="EMBL/GenBank/DDBJ databases">
        <title>Genome sequence of the organohalide-respiring Dehalogenimonas alkenigignens type strain (IP3-3T).</title>
        <authorList>
            <person name="Key T.A."/>
            <person name="Richmond D.P."/>
            <person name="Bowman K.S."/>
            <person name="Cho Y.-J."/>
            <person name="Chun J."/>
            <person name="da Costa M.S."/>
            <person name="Rainey F.A."/>
            <person name="Moe W.M."/>
        </authorList>
    </citation>
    <scope>NUCLEOTIDE SEQUENCE [LARGE SCALE GENOMIC DNA]</scope>
    <source>
        <strain evidence="4 5">IP3-3</strain>
    </source>
</reference>
<evidence type="ECO:0000256" key="1">
    <source>
        <dbReference type="ARBA" id="ARBA00008814"/>
    </source>
</evidence>
<protein>
    <submittedName>
        <fullName evidence="4">ABC-type Fe3+-hydroxamate transport system, periplasmic component</fullName>
    </submittedName>
</protein>
<dbReference type="SUPFAM" id="SSF53807">
    <property type="entry name" value="Helical backbone' metal receptor"/>
    <property type="match status" value="1"/>
</dbReference>
<organism evidence="4 5">
    <name type="scientific">Dehalogenimonas alkenigignens</name>
    <dbReference type="NCBI Taxonomy" id="1217799"/>
    <lineage>
        <taxon>Bacteria</taxon>
        <taxon>Bacillati</taxon>
        <taxon>Chloroflexota</taxon>
        <taxon>Dehalococcoidia</taxon>
        <taxon>Dehalococcoidales</taxon>
        <taxon>Dehalococcoidaceae</taxon>
        <taxon>Dehalogenimonas</taxon>
    </lineage>
</organism>
<dbReference type="Proteomes" id="UP000053947">
    <property type="component" value="Unassembled WGS sequence"/>
</dbReference>
<dbReference type="RefSeq" id="WP_225973682.1">
    <property type="nucleotide sequence ID" value="NZ_KQ758903.1"/>
</dbReference>
<keyword evidence="2" id="KW-0732">Signal</keyword>